<dbReference type="AlphaFoldDB" id="A0A9Q1GTD8"/>
<organism evidence="1 2">
    <name type="scientific">Carnegiea gigantea</name>
    <dbReference type="NCBI Taxonomy" id="171969"/>
    <lineage>
        <taxon>Eukaryota</taxon>
        <taxon>Viridiplantae</taxon>
        <taxon>Streptophyta</taxon>
        <taxon>Embryophyta</taxon>
        <taxon>Tracheophyta</taxon>
        <taxon>Spermatophyta</taxon>
        <taxon>Magnoliopsida</taxon>
        <taxon>eudicotyledons</taxon>
        <taxon>Gunneridae</taxon>
        <taxon>Pentapetalae</taxon>
        <taxon>Caryophyllales</taxon>
        <taxon>Cactineae</taxon>
        <taxon>Cactaceae</taxon>
        <taxon>Cactoideae</taxon>
        <taxon>Echinocereeae</taxon>
        <taxon>Carnegiea</taxon>
    </lineage>
</organism>
<protein>
    <submittedName>
        <fullName evidence="1">Uncharacterized protein</fullName>
    </submittedName>
</protein>
<dbReference type="Proteomes" id="UP001153076">
    <property type="component" value="Unassembled WGS sequence"/>
</dbReference>
<keyword evidence="2" id="KW-1185">Reference proteome</keyword>
<evidence type="ECO:0000313" key="1">
    <source>
        <dbReference type="EMBL" id="KAJ8424914.1"/>
    </source>
</evidence>
<evidence type="ECO:0000313" key="2">
    <source>
        <dbReference type="Proteomes" id="UP001153076"/>
    </source>
</evidence>
<dbReference type="EMBL" id="JAKOGI010001583">
    <property type="protein sequence ID" value="KAJ8424914.1"/>
    <property type="molecule type" value="Genomic_DNA"/>
</dbReference>
<gene>
    <name evidence="1" type="ORF">Cgig2_012851</name>
</gene>
<accession>A0A9Q1GTD8</accession>
<sequence length="216" mass="24592">MEAVNSVRPLPTFNYVPIAGYEPSYSHAPVGLFHRSDEAKETVCLDRDDGSRDERLQANPRKPREIHHFLYALRNSFPMHLLIDNFLKQEPQFLLKEGEPARLELSEEECSAEIVAIIVGRYTEEQGIRTMVPTMVFDGRKSPHFTSPHNNPLVIELKVTSALIRQILIDTRSSVDIITRDSLKRLKHPGRQIVPLVHAILGFGRQEVNPTGIIRL</sequence>
<name>A0A9Q1GTD8_9CARY</name>
<dbReference type="PANTHER" id="PTHR33240">
    <property type="entry name" value="OS08G0508500 PROTEIN"/>
    <property type="match status" value="1"/>
</dbReference>
<proteinExistence type="predicted"/>
<dbReference type="PANTHER" id="PTHR33240:SF17">
    <property type="entry name" value="EUKARYOTIC PEPTIDE CHAIN RELEASE FACTOR GTP-BINDING SUBUNIT-LIKE"/>
    <property type="match status" value="1"/>
</dbReference>
<reference evidence="1" key="1">
    <citation type="submission" date="2022-04" db="EMBL/GenBank/DDBJ databases">
        <title>Carnegiea gigantea Genome sequencing and assembly v2.</title>
        <authorList>
            <person name="Copetti D."/>
            <person name="Sanderson M.J."/>
            <person name="Burquez A."/>
            <person name="Wojciechowski M.F."/>
        </authorList>
    </citation>
    <scope>NUCLEOTIDE SEQUENCE</scope>
    <source>
        <strain evidence="1">SGP5-SGP5p</strain>
        <tissue evidence="1">Aerial part</tissue>
    </source>
</reference>
<dbReference type="OrthoDB" id="2919534at2759"/>
<comment type="caution">
    <text evidence="1">The sequence shown here is derived from an EMBL/GenBank/DDBJ whole genome shotgun (WGS) entry which is preliminary data.</text>
</comment>